<keyword evidence="6" id="KW-0325">Glycoprotein</keyword>
<evidence type="ECO:0000256" key="1">
    <source>
        <dbReference type="ARBA" id="ARBA00004167"/>
    </source>
</evidence>
<feature type="region of interest" description="Disordered" evidence="7">
    <location>
        <begin position="598"/>
        <end position="619"/>
    </location>
</feature>
<keyword evidence="2" id="KW-0812">Transmembrane</keyword>
<organism evidence="10 11">
    <name type="scientific">Fusarium austroafricanum</name>
    <dbReference type="NCBI Taxonomy" id="2364996"/>
    <lineage>
        <taxon>Eukaryota</taxon>
        <taxon>Fungi</taxon>
        <taxon>Dikarya</taxon>
        <taxon>Ascomycota</taxon>
        <taxon>Pezizomycotina</taxon>
        <taxon>Sordariomycetes</taxon>
        <taxon>Hypocreomycetidae</taxon>
        <taxon>Hypocreales</taxon>
        <taxon>Nectriaceae</taxon>
        <taxon>Fusarium</taxon>
        <taxon>Fusarium concolor species complex</taxon>
    </lineage>
</organism>
<feature type="compositionally biased region" description="Basic and acidic residues" evidence="7">
    <location>
        <begin position="749"/>
        <end position="763"/>
    </location>
</feature>
<keyword evidence="5" id="KW-0472">Membrane</keyword>
<name>A0A8H4KQE1_9HYPO</name>
<protein>
    <recommendedName>
        <fullName evidence="9">WSC domain-containing protein</fullName>
    </recommendedName>
</protein>
<feature type="compositionally biased region" description="Basic and acidic residues" evidence="7">
    <location>
        <begin position="598"/>
        <end position="618"/>
    </location>
</feature>
<dbReference type="SMART" id="SM00321">
    <property type="entry name" value="WSC"/>
    <property type="match status" value="2"/>
</dbReference>
<evidence type="ECO:0000256" key="2">
    <source>
        <dbReference type="ARBA" id="ARBA00022692"/>
    </source>
</evidence>
<evidence type="ECO:0000256" key="3">
    <source>
        <dbReference type="ARBA" id="ARBA00022729"/>
    </source>
</evidence>
<dbReference type="InterPro" id="IPR002889">
    <property type="entry name" value="WSC_carb-bd"/>
</dbReference>
<feature type="signal peptide" evidence="8">
    <location>
        <begin position="1"/>
        <end position="20"/>
    </location>
</feature>
<evidence type="ECO:0000256" key="4">
    <source>
        <dbReference type="ARBA" id="ARBA00022989"/>
    </source>
</evidence>
<comment type="subcellular location">
    <subcellularLocation>
        <location evidence="1">Membrane</location>
        <topology evidence="1">Single-pass membrane protein</topology>
    </subcellularLocation>
</comment>
<dbReference type="OrthoDB" id="2019572at2759"/>
<gene>
    <name evidence="10" type="ORF">F53441_3079</name>
</gene>
<dbReference type="PANTHER" id="PTHR24269:SF16">
    <property type="entry name" value="PROTEIN SLG1"/>
    <property type="match status" value="1"/>
</dbReference>
<dbReference type="InterPro" id="IPR051836">
    <property type="entry name" value="Kremen_rcpt"/>
</dbReference>
<evidence type="ECO:0000313" key="10">
    <source>
        <dbReference type="EMBL" id="KAF4454452.1"/>
    </source>
</evidence>
<accession>A0A8H4KQE1</accession>
<feature type="domain" description="WSC" evidence="9">
    <location>
        <begin position="498"/>
        <end position="588"/>
    </location>
</feature>
<feature type="region of interest" description="Disordered" evidence="7">
    <location>
        <begin position="726"/>
        <end position="763"/>
    </location>
</feature>
<feature type="domain" description="WSC" evidence="9">
    <location>
        <begin position="28"/>
        <end position="128"/>
    </location>
</feature>
<evidence type="ECO:0000313" key="11">
    <source>
        <dbReference type="Proteomes" id="UP000605986"/>
    </source>
</evidence>
<proteinExistence type="predicted"/>
<dbReference type="AlphaFoldDB" id="A0A8H4KQE1"/>
<dbReference type="EMBL" id="JAADJG010000125">
    <property type="protein sequence ID" value="KAF4454452.1"/>
    <property type="molecule type" value="Genomic_DNA"/>
</dbReference>
<feature type="compositionally biased region" description="Basic and acidic residues" evidence="7">
    <location>
        <begin position="726"/>
        <end position="737"/>
    </location>
</feature>
<dbReference type="GO" id="GO:0005886">
    <property type="term" value="C:plasma membrane"/>
    <property type="evidence" value="ECO:0007669"/>
    <property type="project" value="TreeGrafter"/>
</dbReference>
<keyword evidence="4" id="KW-1133">Transmembrane helix</keyword>
<evidence type="ECO:0000256" key="6">
    <source>
        <dbReference type="ARBA" id="ARBA00023180"/>
    </source>
</evidence>
<keyword evidence="3 8" id="KW-0732">Signal</keyword>
<feature type="domain" description="WSC" evidence="9">
    <location>
        <begin position="374"/>
        <end position="470"/>
    </location>
</feature>
<dbReference type="Proteomes" id="UP000605986">
    <property type="component" value="Unassembled WGS sequence"/>
</dbReference>
<dbReference type="PANTHER" id="PTHR24269">
    <property type="entry name" value="KREMEN PROTEIN"/>
    <property type="match status" value="1"/>
</dbReference>
<evidence type="ECO:0000256" key="7">
    <source>
        <dbReference type="SAM" id="MobiDB-lite"/>
    </source>
</evidence>
<feature type="region of interest" description="Disordered" evidence="7">
    <location>
        <begin position="864"/>
        <end position="898"/>
    </location>
</feature>
<evidence type="ECO:0000259" key="9">
    <source>
        <dbReference type="PROSITE" id="PS51212"/>
    </source>
</evidence>
<dbReference type="PROSITE" id="PS51212">
    <property type="entry name" value="WSC"/>
    <property type="match status" value="4"/>
</dbReference>
<comment type="caution">
    <text evidence="10">The sequence shown here is derived from an EMBL/GenBank/DDBJ whole genome shotgun (WGS) entry which is preliminary data.</text>
</comment>
<reference evidence="10" key="1">
    <citation type="submission" date="2020-01" db="EMBL/GenBank/DDBJ databases">
        <title>Identification and distribution of gene clusters putatively required for synthesis of sphingolipid metabolism inhibitors in phylogenetically diverse species of the filamentous fungus Fusarium.</title>
        <authorList>
            <person name="Kim H.-S."/>
            <person name="Busman M."/>
            <person name="Brown D.W."/>
            <person name="Divon H."/>
            <person name="Uhlig S."/>
            <person name="Proctor R.H."/>
        </authorList>
    </citation>
    <scope>NUCLEOTIDE SEQUENCE</scope>
    <source>
        <strain evidence="10">NRRL 53441</strain>
    </source>
</reference>
<evidence type="ECO:0000256" key="5">
    <source>
        <dbReference type="ARBA" id="ARBA00023136"/>
    </source>
</evidence>
<dbReference type="Pfam" id="PF01822">
    <property type="entry name" value="WSC"/>
    <property type="match status" value="4"/>
</dbReference>
<feature type="chain" id="PRO_5034361590" description="WSC domain-containing protein" evidence="8">
    <location>
        <begin position="21"/>
        <end position="964"/>
    </location>
</feature>
<sequence>MARLNLLYAALFFWVALVAAQSAKLGDLVTQHGCFQGKQPLHFAIAGSSRTEKHRKACFNTCQRKGQPLIAFGTNHCFCADDTPLGIPSLANSHCNVNCLNGLDDNCIKAPEGDAPKGEMLFNVFKILSRPYNEPKIYAMNRGKLRKITAQGCYKGIAGSQLVAHIRISNDETRIECARLCASEGKPLALISRACYCAKAYPHADLAIGDSECHMPCLSKDDERCHRSPMGSYHDFAAYDTGLGVDVEISRKVLFDHEETLEKTSSKLSGTDQPLKQSCYKAAPSKTLSRYFGRKNSPEVCHSFCNRKGSKYAFMIKDYCRCSETPPSTRLELPENMCDVQCPGDSLSTCGGDGAYSMYYLETPDEPTIESQPPKQVARCFWELPTKVDRMVLNLDSVTNVHESCLNGCKSQGKRVAYLQDSQCFCADVYPSWPAAAGRLDCPISCLGDTEYSCGGHGGRQGAFSAYRTGYLGGNYRVESEPVKDRTQPPYWPPMPRRLTSHGCFNMKSTTVTHEKFVGDRNAMGPCFVFCKGENKPVAAVQGGYCLCSETYPVRSARVDDLKCDMKCPGSRFQACGGKDAWSVTNTGVAVKVYSDEPKTGQAPKIEKPETDPSKVETPKMAPQEHGCFKFPNDFYSQQPHTAITGDDLGRKGNYCIKQCLMKEYSFAFRRRNRCFCSHELPEGAEFIKQDQCSFTPMFDGPEMTGGPHWAYSVYRTGYEKVYYPEKEEDKKGDDLRTPATRPQTPEAPKVDKPKTDTSKTERPKLIPEGCFKLHQFSINPPPPGVIGPIRINVGDSCVDHCTEEGYNFAMRFSGMCHCSNNVPEDSKRVDDDDCSFRLGRFQGPEMSGGPGWAYSVYRISSDKSAAPSKPAPEKEEGQKGDNPSTSPVTRPQCPHHGMDRVYETTSWVITKIGEFAQNARDAFGRFVDKAQDVFDACLWQVMVVFYDVMYRLGFVSSDGGIEL</sequence>
<evidence type="ECO:0000256" key="8">
    <source>
        <dbReference type="SAM" id="SignalP"/>
    </source>
</evidence>
<feature type="domain" description="WSC" evidence="9">
    <location>
        <begin position="273"/>
        <end position="362"/>
    </location>
</feature>
<keyword evidence="11" id="KW-1185">Reference proteome</keyword>